<dbReference type="InterPro" id="IPR026272">
    <property type="entry name" value="SdpI"/>
</dbReference>
<evidence type="ECO:0000259" key="2">
    <source>
        <dbReference type="Pfam" id="PF07853"/>
    </source>
</evidence>
<keyword evidence="1" id="KW-0472">Membrane</keyword>
<dbReference type="Proteomes" id="UP000593802">
    <property type="component" value="Chromosome"/>
</dbReference>
<dbReference type="GO" id="GO:0009636">
    <property type="term" value="P:response to toxic substance"/>
    <property type="evidence" value="ECO:0007669"/>
    <property type="project" value="TreeGrafter"/>
</dbReference>
<dbReference type="InterPro" id="IPR025962">
    <property type="entry name" value="SdpI/YhfL"/>
</dbReference>
<evidence type="ECO:0000256" key="1">
    <source>
        <dbReference type="SAM" id="Phobius"/>
    </source>
</evidence>
<keyword evidence="4" id="KW-1185">Reference proteome</keyword>
<feature type="transmembrane region" description="Helical" evidence="1">
    <location>
        <begin position="55"/>
        <end position="74"/>
    </location>
</feature>
<feature type="transmembrane region" description="Helical" evidence="1">
    <location>
        <begin position="172"/>
        <end position="188"/>
    </location>
</feature>
<dbReference type="Pfam" id="PF13630">
    <property type="entry name" value="SdpI"/>
    <property type="match status" value="1"/>
</dbReference>
<dbReference type="PIRSF" id="PIRSF038959">
    <property type="entry name" value="SdpI"/>
    <property type="match status" value="1"/>
</dbReference>
<feature type="transmembrane region" description="Helical" evidence="1">
    <location>
        <begin position="122"/>
        <end position="140"/>
    </location>
</feature>
<dbReference type="KEGG" id="eff:skT53_10330"/>
<dbReference type="PANTHER" id="PTHR37810">
    <property type="entry name" value="IMMUNITY PROTEIN SDPI"/>
    <property type="match status" value="1"/>
</dbReference>
<gene>
    <name evidence="3" type="ORF">skT53_10330</name>
</gene>
<keyword evidence="1" id="KW-0812">Transmembrane</keyword>
<dbReference type="RefSeq" id="WP_200760091.1">
    <property type="nucleotide sequence ID" value="NZ_AP023366.1"/>
</dbReference>
<evidence type="ECO:0000313" key="4">
    <source>
        <dbReference type="Proteomes" id="UP000593802"/>
    </source>
</evidence>
<dbReference type="AlphaFoldDB" id="A0A7I8D7A1"/>
<feature type="transmembrane region" description="Helical" evidence="1">
    <location>
        <begin position="12"/>
        <end position="30"/>
    </location>
</feature>
<feature type="transmembrane region" description="Helical" evidence="1">
    <location>
        <begin position="194"/>
        <end position="214"/>
    </location>
</feature>
<dbReference type="InterPro" id="IPR012867">
    <property type="entry name" value="DUF1648"/>
</dbReference>
<organism evidence="3 4">
    <name type="scientific">Effusibacillus dendaii</name>
    <dbReference type="NCBI Taxonomy" id="2743772"/>
    <lineage>
        <taxon>Bacteria</taxon>
        <taxon>Bacillati</taxon>
        <taxon>Bacillota</taxon>
        <taxon>Bacilli</taxon>
        <taxon>Bacillales</taxon>
        <taxon>Alicyclobacillaceae</taxon>
        <taxon>Effusibacillus</taxon>
    </lineage>
</organism>
<protein>
    <recommendedName>
        <fullName evidence="2">DUF1648 domain-containing protein</fullName>
    </recommendedName>
</protein>
<dbReference type="EMBL" id="AP023366">
    <property type="protein sequence ID" value="BCJ86048.1"/>
    <property type="molecule type" value="Genomic_DNA"/>
</dbReference>
<accession>A0A7I8D7A1</accession>
<feature type="transmembrane region" description="Helical" evidence="1">
    <location>
        <begin position="94"/>
        <end position="116"/>
    </location>
</feature>
<feature type="domain" description="DUF1648" evidence="2">
    <location>
        <begin position="18"/>
        <end position="64"/>
    </location>
</feature>
<sequence length="219" mass="24691">MSKLKGIGNNSDLLNLLVGIIPIVIAMIFYDQLPQRMATHFNAAGHPNGYMDKNWFLLTTAVLLLGLPFLMKGFRFADPMRSNYTKFEKGFEGIRLVVTLILSVVMSIVVFVNLGYSVNMQMTVMIAVGLLFLVIGNYLGQMRFTYFTGIRTPWTMANETVWRRTHRMAGPLWMLAGLVFVVCGFLSPQFAVPVFLVTVASVTVVPIVYSYLIYRRLAK</sequence>
<keyword evidence="1" id="KW-1133">Transmembrane helix</keyword>
<reference evidence="3 4" key="1">
    <citation type="submission" date="2020-08" db="EMBL/GenBank/DDBJ databases">
        <title>Complete Genome Sequence of Effusibacillus dendaii Strain skT53, Isolated from Farmland soil.</title>
        <authorList>
            <person name="Konishi T."/>
            <person name="Kawasaki H."/>
        </authorList>
    </citation>
    <scope>NUCLEOTIDE SEQUENCE [LARGE SCALE GENOMIC DNA]</scope>
    <source>
        <strain evidence="4">skT53</strain>
    </source>
</reference>
<dbReference type="Pfam" id="PF07853">
    <property type="entry name" value="DUF1648"/>
    <property type="match status" value="1"/>
</dbReference>
<evidence type="ECO:0000313" key="3">
    <source>
        <dbReference type="EMBL" id="BCJ86048.1"/>
    </source>
</evidence>
<proteinExistence type="predicted"/>
<name>A0A7I8D7A1_9BACL</name>
<dbReference type="PANTHER" id="PTHR37810:SF5">
    <property type="entry name" value="IMMUNITY PROTEIN SDPI"/>
    <property type="match status" value="1"/>
</dbReference>